<keyword evidence="6" id="KW-1185">Reference proteome</keyword>
<dbReference type="PRINTS" id="PR00033">
    <property type="entry name" value="HTHASNC"/>
</dbReference>
<evidence type="ECO:0000259" key="4">
    <source>
        <dbReference type="PROSITE" id="PS50956"/>
    </source>
</evidence>
<dbReference type="GO" id="GO:0003677">
    <property type="term" value="F:DNA binding"/>
    <property type="evidence" value="ECO:0007669"/>
    <property type="project" value="UniProtKB-KW"/>
</dbReference>
<dbReference type="InterPro" id="IPR000485">
    <property type="entry name" value="AsnC-type_HTH_dom"/>
</dbReference>
<dbReference type="PROSITE" id="PS00519">
    <property type="entry name" value="HTH_ASNC_1"/>
    <property type="match status" value="1"/>
</dbReference>
<dbReference type="InterPro" id="IPR011991">
    <property type="entry name" value="ArsR-like_HTH"/>
</dbReference>
<sequence length="143" mass="15551">MTPPDPTDRRLLSLLQQDARMPVVALAAELGISRATVSARIERLRASGAIRRFTVELGAPDADDMVRAVMLIELQGPQARGVAARLRRMRQVSELHSTNGAWDLVARIEVASLAEFDQVLNDIREIPGVLNSETCLLLGRAGG</sequence>
<dbReference type="InterPro" id="IPR019887">
    <property type="entry name" value="Tscrpt_reg_AsnC/Lrp_C"/>
</dbReference>
<dbReference type="SMART" id="SM00344">
    <property type="entry name" value="HTH_ASNC"/>
    <property type="match status" value="1"/>
</dbReference>
<dbReference type="InterPro" id="IPR036390">
    <property type="entry name" value="WH_DNA-bd_sf"/>
</dbReference>
<protein>
    <submittedName>
        <fullName evidence="5">DNA-binding Lrp family transcriptional regulator</fullName>
    </submittedName>
</protein>
<dbReference type="PROSITE" id="PS50956">
    <property type="entry name" value="HTH_ASNC_2"/>
    <property type="match status" value="1"/>
</dbReference>
<dbReference type="Proteomes" id="UP000576152">
    <property type="component" value="Unassembled WGS sequence"/>
</dbReference>
<evidence type="ECO:0000256" key="2">
    <source>
        <dbReference type="ARBA" id="ARBA00023125"/>
    </source>
</evidence>
<comment type="caution">
    <text evidence="5">The sequence shown here is derived from an EMBL/GenBank/DDBJ whole genome shotgun (WGS) entry which is preliminary data.</text>
</comment>
<proteinExistence type="predicted"/>
<evidence type="ECO:0000256" key="3">
    <source>
        <dbReference type="ARBA" id="ARBA00023163"/>
    </source>
</evidence>
<dbReference type="SUPFAM" id="SSF54909">
    <property type="entry name" value="Dimeric alpha+beta barrel"/>
    <property type="match status" value="1"/>
</dbReference>
<dbReference type="Pfam" id="PF01037">
    <property type="entry name" value="AsnC_trans_reg"/>
    <property type="match status" value="1"/>
</dbReference>
<dbReference type="InterPro" id="IPR011008">
    <property type="entry name" value="Dimeric_a/b-barrel"/>
</dbReference>
<keyword evidence="2 5" id="KW-0238">DNA-binding</keyword>
<name>A0ABR6HN88_9RHOB</name>
<evidence type="ECO:0000313" key="6">
    <source>
        <dbReference type="Proteomes" id="UP000576152"/>
    </source>
</evidence>
<dbReference type="Gene3D" id="3.30.70.920">
    <property type="match status" value="1"/>
</dbReference>
<feature type="domain" description="HTH asnC-type" evidence="4">
    <location>
        <begin position="4"/>
        <end position="57"/>
    </location>
</feature>
<dbReference type="PANTHER" id="PTHR30154:SF34">
    <property type="entry name" value="TRANSCRIPTIONAL REGULATOR AZLB"/>
    <property type="match status" value="1"/>
</dbReference>
<dbReference type="PANTHER" id="PTHR30154">
    <property type="entry name" value="LEUCINE-RESPONSIVE REGULATORY PROTEIN"/>
    <property type="match status" value="1"/>
</dbReference>
<dbReference type="Pfam" id="PF13404">
    <property type="entry name" value="HTH_AsnC-type"/>
    <property type="match status" value="1"/>
</dbReference>
<dbReference type="InterPro" id="IPR019888">
    <property type="entry name" value="Tscrpt_reg_AsnC-like"/>
</dbReference>
<dbReference type="SUPFAM" id="SSF46785">
    <property type="entry name" value="Winged helix' DNA-binding domain"/>
    <property type="match status" value="1"/>
</dbReference>
<reference evidence="5 6" key="1">
    <citation type="submission" date="2020-08" db="EMBL/GenBank/DDBJ databases">
        <title>Genomic Encyclopedia of Type Strains, Phase III (KMG-III): the genomes of soil and plant-associated and newly described type strains.</title>
        <authorList>
            <person name="Whitman W."/>
        </authorList>
    </citation>
    <scope>NUCLEOTIDE SEQUENCE [LARGE SCALE GENOMIC DNA]</scope>
    <source>
        <strain evidence="5 6">CECT 8572</strain>
    </source>
</reference>
<accession>A0ABR6HN88</accession>
<keyword evidence="1" id="KW-0805">Transcription regulation</keyword>
<keyword evidence="3" id="KW-0804">Transcription</keyword>
<dbReference type="InterPro" id="IPR036388">
    <property type="entry name" value="WH-like_DNA-bd_sf"/>
</dbReference>
<dbReference type="CDD" id="cd00090">
    <property type="entry name" value="HTH_ARSR"/>
    <property type="match status" value="1"/>
</dbReference>
<organism evidence="5 6">
    <name type="scientific">Limimaricola variabilis</name>
    <dbReference type="NCBI Taxonomy" id="1492771"/>
    <lineage>
        <taxon>Bacteria</taxon>
        <taxon>Pseudomonadati</taxon>
        <taxon>Pseudomonadota</taxon>
        <taxon>Alphaproteobacteria</taxon>
        <taxon>Rhodobacterales</taxon>
        <taxon>Paracoccaceae</taxon>
        <taxon>Limimaricola</taxon>
    </lineage>
</organism>
<dbReference type="Gene3D" id="1.10.10.10">
    <property type="entry name" value="Winged helix-like DNA-binding domain superfamily/Winged helix DNA-binding domain"/>
    <property type="match status" value="1"/>
</dbReference>
<dbReference type="RefSeq" id="WP_183471395.1">
    <property type="nucleotide sequence ID" value="NZ_CP139694.1"/>
</dbReference>
<dbReference type="EMBL" id="JACIBX010000004">
    <property type="protein sequence ID" value="MBB3711913.1"/>
    <property type="molecule type" value="Genomic_DNA"/>
</dbReference>
<dbReference type="InterPro" id="IPR019885">
    <property type="entry name" value="Tscrpt_reg_HTH_AsnC-type_CS"/>
</dbReference>
<gene>
    <name evidence="5" type="ORF">FHS00_001489</name>
</gene>
<evidence type="ECO:0000256" key="1">
    <source>
        <dbReference type="ARBA" id="ARBA00023015"/>
    </source>
</evidence>
<evidence type="ECO:0000313" key="5">
    <source>
        <dbReference type="EMBL" id="MBB3711913.1"/>
    </source>
</evidence>